<feature type="chain" id="PRO_5047357496" evidence="2">
    <location>
        <begin position="26"/>
        <end position="289"/>
    </location>
</feature>
<gene>
    <name evidence="3" type="ORF">GCM10009850_076400</name>
</gene>
<comment type="caution">
    <text evidence="3">The sequence shown here is derived from an EMBL/GenBank/DDBJ whole genome shotgun (WGS) entry which is preliminary data.</text>
</comment>
<reference evidence="4" key="1">
    <citation type="journal article" date="2019" name="Int. J. Syst. Evol. Microbiol.">
        <title>The Global Catalogue of Microorganisms (GCM) 10K type strain sequencing project: providing services to taxonomists for standard genome sequencing and annotation.</title>
        <authorList>
            <consortium name="The Broad Institute Genomics Platform"/>
            <consortium name="The Broad Institute Genome Sequencing Center for Infectious Disease"/>
            <person name="Wu L."/>
            <person name="Ma J."/>
        </authorList>
    </citation>
    <scope>NUCLEOTIDE SEQUENCE [LARGE SCALE GENOMIC DNA]</scope>
    <source>
        <strain evidence="4">JCM 16114</strain>
    </source>
</reference>
<dbReference type="RefSeq" id="WP_344486190.1">
    <property type="nucleotide sequence ID" value="NZ_BAAAQX010000025.1"/>
</dbReference>
<dbReference type="Proteomes" id="UP001499843">
    <property type="component" value="Unassembled WGS sequence"/>
</dbReference>
<evidence type="ECO:0000313" key="3">
    <source>
        <dbReference type="EMBL" id="GAA2212178.1"/>
    </source>
</evidence>
<proteinExistence type="predicted"/>
<name>A0ABP5PN65_9ACTN</name>
<sequence length="289" mass="29702">MRALTVRLLSLLAALGVGVAGCGDAGPPLSQGTTTLSPSPGPSSGPSSAPSPDATPATSSPPGTSPPPSAPPSSAQAEPGPAETLVGGRYQPLWPFSSPREVAAWQREYRASGHQPWHLDARLTAVAFSRDFLGFSGIDRAVKTVTDGPHARVHVGFRSDDASRPMVAAVVHLMRYGSGEDAPWEVVGTDDTTLSLTKPAYGAAVRSPVTVGGRVTGVDESIRVQVRHPGSEAPVGERCCLSAGGEDAPWSARVTFTGRQGRTLTIVASTGGHIAEVERFAVTGVTAPS</sequence>
<organism evidence="3 4">
    <name type="scientific">Nonomuraea monospora</name>
    <dbReference type="NCBI Taxonomy" id="568818"/>
    <lineage>
        <taxon>Bacteria</taxon>
        <taxon>Bacillati</taxon>
        <taxon>Actinomycetota</taxon>
        <taxon>Actinomycetes</taxon>
        <taxon>Streptosporangiales</taxon>
        <taxon>Streptosporangiaceae</taxon>
        <taxon>Nonomuraea</taxon>
    </lineage>
</organism>
<feature type="compositionally biased region" description="Low complexity" evidence="1">
    <location>
        <begin position="28"/>
        <end position="62"/>
    </location>
</feature>
<keyword evidence="2" id="KW-0732">Signal</keyword>
<feature type="signal peptide" evidence="2">
    <location>
        <begin position="1"/>
        <end position="25"/>
    </location>
</feature>
<accession>A0ABP5PN65</accession>
<keyword evidence="4" id="KW-1185">Reference proteome</keyword>
<evidence type="ECO:0000256" key="2">
    <source>
        <dbReference type="SAM" id="SignalP"/>
    </source>
</evidence>
<feature type="region of interest" description="Disordered" evidence="1">
    <location>
        <begin position="28"/>
        <end position="90"/>
    </location>
</feature>
<evidence type="ECO:0000313" key="4">
    <source>
        <dbReference type="Proteomes" id="UP001499843"/>
    </source>
</evidence>
<dbReference type="PROSITE" id="PS51257">
    <property type="entry name" value="PROKAR_LIPOPROTEIN"/>
    <property type="match status" value="1"/>
</dbReference>
<feature type="compositionally biased region" description="Low complexity" evidence="1">
    <location>
        <begin position="72"/>
        <end position="83"/>
    </location>
</feature>
<dbReference type="EMBL" id="BAAAQX010000025">
    <property type="protein sequence ID" value="GAA2212178.1"/>
    <property type="molecule type" value="Genomic_DNA"/>
</dbReference>
<evidence type="ECO:0000256" key="1">
    <source>
        <dbReference type="SAM" id="MobiDB-lite"/>
    </source>
</evidence>
<protein>
    <submittedName>
        <fullName evidence="3">Uncharacterized protein</fullName>
    </submittedName>
</protein>